<dbReference type="Pfam" id="PF13456">
    <property type="entry name" value="RVT_3"/>
    <property type="match status" value="1"/>
</dbReference>
<dbReference type="InterPro" id="IPR012337">
    <property type="entry name" value="RNaseH-like_sf"/>
</dbReference>
<dbReference type="OrthoDB" id="1906820at2759"/>
<reference evidence="2" key="1">
    <citation type="submission" date="2017-07" db="EMBL/GenBank/DDBJ databases">
        <title>Taro Niue Genome Assembly and Annotation.</title>
        <authorList>
            <person name="Atibalentja N."/>
            <person name="Keating K."/>
            <person name="Fields C.J."/>
        </authorList>
    </citation>
    <scope>NUCLEOTIDE SEQUENCE</scope>
    <source>
        <strain evidence="2">Niue_2</strain>
        <tissue evidence="2">Leaf</tissue>
    </source>
</reference>
<dbReference type="InterPro" id="IPR053151">
    <property type="entry name" value="RNase_H-like"/>
</dbReference>
<comment type="caution">
    <text evidence="2">The sequence shown here is derived from an EMBL/GenBank/DDBJ whole genome shotgun (WGS) entry which is preliminary data.</text>
</comment>
<evidence type="ECO:0000313" key="3">
    <source>
        <dbReference type="Proteomes" id="UP000652761"/>
    </source>
</evidence>
<dbReference type="SUPFAM" id="SSF53098">
    <property type="entry name" value="Ribonuclease H-like"/>
    <property type="match status" value="1"/>
</dbReference>
<organism evidence="2 3">
    <name type="scientific">Colocasia esculenta</name>
    <name type="common">Wild taro</name>
    <name type="synonym">Arum esculentum</name>
    <dbReference type="NCBI Taxonomy" id="4460"/>
    <lineage>
        <taxon>Eukaryota</taxon>
        <taxon>Viridiplantae</taxon>
        <taxon>Streptophyta</taxon>
        <taxon>Embryophyta</taxon>
        <taxon>Tracheophyta</taxon>
        <taxon>Spermatophyta</taxon>
        <taxon>Magnoliopsida</taxon>
        <taxon>Liliopsida</taxon>
        <taxon>Araceae</taxon>
        <taxon>Aroideae</taxon>
        <taxon>Colocasieae</taxon>
        <taxon>Colocasia</taxon>
    </lineage>
</organism>
<dbReference type="InterPro" id="IPR044730">
    <property type="entry name" value="RNase_H-like_dom_plant"/>
</dbReference>
<dbReference type="EMBL" id="NMUH01000198">
    <property type="protein sequence ID" value="MQL74274.1"/>
    <property type="molecule type" value="Genomic_DNA"/>
</dbReference>
<accession>A0A843TY73</accession>
<dbReference type="AlphaFoldDB" id="A0A843TY73"/>
<gene>
    <name evidence="2" type="ORF">Taro_006632</name>
</gene>
<dbReference type="InterPro" id="IPR036397">
    <property type="entry name" value="RNaseH_sf"/>
</dbReference>
<dbReference type="PANTHER" id="PTHR47723">
    <property type="entry name" value="OS05G0353850 PROTEIN"/>
    <property type="match status" value="1"/>
</dbReference>
<evidence type="ECO:0000313" key="2">
    <source>
        <dbReference type="EMBL" id="MQL74274.1"/>
    </source>
</evidence>
<dbReference type="CDD" id="cd06222">
    <property type="entry name" value="RNase_H_like"/>
    <property type="match status" value="1"/>
</dbReference>
<evidence type="ECO:0000259" key="1">
    <source>
        <dbReference type="Pfam" id="PF13456"/>
    </source>
</evidence>
<feature type="domain" description="RNase H type-1" evidence="1">
    <location>
        <begin position="116"/>
        <end position="237"/>
    </location>
</feature>
<proteinExistence type="predicted"/>
<protein>
    <recommendedName>
        <fullName evidence="1">RNase H type-1 domain-containing protein</fullName>
    </recommendedName>
</protein>
<keyword evidence="3" id="KW-1185">Reference proteome</keyword>
<dbReference type="InterPro" id="IPR002156">
    <property type="entry name" value="RNaseH_domain"/>
</dbReference>
<sequence>MEVTAVPDGVISFLTHLSRSTSAGRLARCTFMAALWEIWRSRNRARFQGNNMSAKHIISRTMLSIRAISTSFTFQKMLQPWLTALRQISNGEQNLKLNIPTIVRWLTPPKGRLKLNVDGAFKKTSGEARGGGILRDHDGNMCCAFAKVYHGQNSSLATDAFALRDGLLICSSRGVSEVLVETDSLNLLHIVTRQLPCPWELACILQDVTAKTQNLKAEITYAPRDANKVADCLASHAISCPQLVTWNVWADLPIFVKGPYHLDKVGCPSIRP</sequence>
<name>A0A843TY73_COLES</name>
<dbReference type="Proteomes" id="UP000652761">
    <property type="component" value="Unassembled WGS sequence"/>
</dbReference>
<dbReference type="PANTHER" id="PTHR47723:SF20">
    <property type="entry name" value="RNASE H TYPE-1 DOMAIN-CONTAINING PROTEIN"/>
    <property type="match status" value="1"/>
</dbReference>
<dbReference type="Gene3D" id="3.30.420.10">
    <property type="entry name" value="Ribonuclease H-like superfamily/Ribonuclease H"/>
    <property type="match status" value="1"/>
</dbReference>
<dbReference type="GO" id="GO:0003676">
    <property type="term" value="F:nucleic acid binding"/>
    <property type="evidence" value="ECO:0007669"/>
    <property type="project" value="InterPro"/>
</dbReference>
<dbReference type="GO" id="GO:0004523">
    <property type="term" value="F:RNA-DNA hybrid ribonuclease activity"/>
    <property type="evidence" value="ECO:0007669"/>
    <property type="project" value="InterPro"/>
</dbReference>